<dbReference type="Pfam" id="PF13519">
    <property type="entry name" value="VWA_2"/>
    <property type="match status" value="1"/>
</dbReference>
<sequence length="338" mass="38547">MSWSNPYLLYLLPLAVLPWLSRNNEKQIVWQALLPKDSASVVIGFTLYLLASVTLASLIMALAGPHIPEHTVQRSGQGAEVIILLDRSRSMDQPFARRHRFRLSTEMNFKESKRSVARYYLTEFVNSRPDDRFAYLLFSEQATTILPLTYSKETTLATIEAGGLGRGLTKTDIAVALKQAGKMFDGETYRGARIVLLISDGGQILSTEQEQQISQLLRENQLTLYWIYMRSVTGMTLDEKPGESILWQGAPERQLHNFFKTLDVPYRAFEAGSLEEFSEAMATIDQQHYQTLMLEQRMPRQSLADYFLWVALLSLLPLTVSQLYTWSGVSRAYHPKKH</sequence>
<dbReference type="PROSITE" id="PS50234">
    <property type="entry name" value="VWFA"/>
    <property type="match status" value="1"/>
</dbReference>
<evidence type="ECO:0000313" key="8">
    <source>
        <dbReference type="Proteomes" id="UP000094379"/>
    </source>
</evidence>
<evidence type="ECO:0000259" key="6">
    <source>
        <dbReference type="PROSITE" id="PS50234"/>
    </source>
</evidence>
<dbReference type="PANTHER" id="PTHR22550:SF5">
    <property type="entry name" value="LEUCINE ZIPPER PROTEIN 4"/>
    <property type="match status" value="1"/>
</dbReference>
<keyword evidence="4 5" id="KW-0472">Membrane</keyword>
<gene>
    <name evidence="7" type="ORF">A9E74_01930</name>
</gene>
<dbReference type="PANTHER" id="PTHR22550">
    <property type="entry name" value="SPORE GERMINATION PROTEIN"/>
    <property type="match status" value="1"/>
</dbReference>
<name>A0A1E3GQN6_9GAMM</name>
<comment type="caution">
    <text evidence="7">The sequence shown here is derived from an EMBL/GenBank/DDBJ whole genome shotgun (WGS) entry which is preliminary data.</text>
</comment>
<keyword evidence="1" id="KW-1003">Cell membrane</keyword>
<keyword evidence="8" id="KW-1185">Reference proteome</keyword>
<dbReference type="PATRIC" id="fig|291169.3.peg.1938"/>
<feature type="transmembrane region" description="Helical" evidence="5">
    <location>
        <begin position="39"/>
        <end position="64"/>
    </location>
</feature>
<dbReference type="InterPro" id="IPR050768">
    <property type="entry name" value="UPF0353/GerABKA_families"/>
</dbReference>
<dbReference type="STRING" id="291169.A9E74_01930"/>
<evidence type="ECO:0000256" key="3">
    <source>
        <dbReference type="ARBA" id="ARBA00022989"/>
    </source>
</evidence>
<evidence type="ECO:0000256" key="4">
    <source>
        <dbReference type="ARBA" id="ARBA00023136"/>
    </source>
</evidence>
<feature type="domain" description="VWFA" evidence="6">
    <location>
        <begin position="80"/>
        <end position="281"/>
    </location>
</feature>
<dbReference type="AlphaFoldDB" id="A0A1E3GQN6"/>
<dbReference type="SMART" id="SM00327">
    <property type="entry name" value="VWA"/>
    <property type="match status" value="1"/>
</dbReference>
<dbReference type="Proteomes" id="UP000094379">
    <property type="component" value="Unassembled WGS sequence"/>
</dbReference>
<dbReference type="EMBL" id="MCRI01000021">
    <property type="protein sequence ID" value="ODN66363.1"/>
    <property type="molecule type" value="Genomic_DNA"/>
</dbReference>
<dbReference type="Gene3D" id="3.40.50.410">
    <property type="entry name" value="von Willebrand factor, type A domain"/>
    <property type="match status" value="1"/>
</dbReference>
<keyword evidence="2 5" id="KW-0812">Transmembrane</keyword>
<evidence type="ECO:0000256" key="5">
    <source>
        <dbReference type="SAM" id="Phobius"/>
    </source>
</evidence>
<dbReference type="CDD" id="cd00198">
    <property type="entry name" value="vWFA"/>
    <property type="match status" value="1"/>
</dbReference>
<proteinExistence type="predicted"/>
<evidence type="ECO:0000256" key="1">
    <source>
        <dbReference type="ARBA" id="ARBA00022475"/>
    </source>
</evidence>
<feature type="transmembrane region" description="Helical" evidence="5">
    <location>
        <begin position="306"/>
        <end position="326"/>
    </location>
</feature>
<dbReference type="InterPro" id="IPR002035">
    <property type="entry name" value="VWF_A"/>
</dbReference>
<protein>
    <submittedName>
        <fullName evidence="7">von Willebrand factor type A domain protein</fullName>
    </submittedName>
</protein>
<accession>A0A1E3GQN6</accession>
<keyword evidence="3 5" id="KW-1133">Transmembrane helix</keyword>
<dbReference type="RefSeq" id="WP_069296356.1">
    <property type="nucleotide sequence ID" value="NZ_MCRI01000021.1"/>
</dbReference>
<dbReference type="SUPFAM" id="SSF53300">
    <property type="entry name" value="vWA-like"/>
    <property type="match status" value="1"/>
</dbReference>
<dbReference type="InterPro" id="IPR036465">
    <property type="entry name" value="vWFA_dom_sf"/>
</dbReference>
<evidence type="ECO:0000256" key="2">
    <source>
        <dbReference type="ARBA" id="ARBA00022692"/>
    </source>
</evidence>
<organism evidence="7 8">
    <name type="scientific">Methylophaga muralis</name>
    <dbReference type="NCBI Taxonomy" id="291169"/>
    <lineage>
        <taxon>Bacteria</taxon>
        <taxon>Pseudomonadati</taxon>
        <taxon>Pseudomonadota</taxon>
        <taxon>Gammaproteobacteria</taxon>
        <taxon>Thiotrichales</taxon>
        <taxon>Piscirickettsiaceae</taxon>
        <taxon>Methylophaga</taxon>
    </lineage>
</organism>
<evidence type="ECO:0000313" key="7">
    <source>
        <dbReference type="EMBL" id="ODN66363.1"/>
    </source>
</evidence>
<reference evidence="7 8" key="1">
    <citation type="submission" date="2016-07" db="EMBL/GenBank/DDBJ databases">
        <title>Draft Genome Sequence of Methylophaga muralis Bur 1.</title>
        <authorList>
            <person name="Vasilenko O.V."/>
            <person name="Doronina N.V."/>
            <person name="Shmareva M.N."/>
            <person name="Tarlachkov S.V."/>
            <person name="Mustakhimov I."/>
            <person name="Trotsenko Y.A."/>
        </authorList>
    </citation>
    <scope>NUCLEOTIDE SEQUENCE [LARGE SCALE GENOMIC DNA]</scope>
    <source>
        <strain evidence="7 8">Bur 1</strain>
    </source>
</reference>